<sequence>MLTKDALNFFGTKTRLAREAGVRLQSLYKWGELVPEGRAMRLQTASGGALVYDPALYDQHKQTRKEALNHENQSSN</sequence>
<dbReference type="GO" id="GO:0003677">
    <property type="term" value="F:DNA binding"/>
    <property type="evidence" value="ECO:0007669"/>
    <property type="project" value="InterPro"/>
</dbReference>
<dbReference type="SUPFAM" id="SSF47413">
    <property type="entry name" value="lambda repressor-like DNA-binding domains"/>
    <property type="match status" value="1"/>
</dbReference>
<dbReference type="Gene3D" id="1.10.260.40">
    <property type="entry name" value="lambda repressor-like DNA-binding domains"/>
    <property type="match status" value="1"/>
</dbReference>
<gene>
    <name evidence="1" type="ORF">NCTC10252_02822</name>
</gene>
<accession>A0A379QL07</accession>
<dbReference type="Proteomes" id="UP000254597">
    <property type="component" value="Unassembled WGS sequence"/>
</dbReference>
<dbReference type="EMBL" id="UGWP01000004">
    <property type="protein sequence ID" value="SUF57553.1"/>
    <property type="molecule type" value="Genomic_DNA"/>
</dbReference>
<name>A0A379QL07_SALER</name>
<evidence type="ECO:0000313" key="1">
    <source>
        <dbReference type="EMBL" id="SUF57553.1"/>
    </source>
</evidence>
<reference evidence="1 2" key="1">
    <citation type="submission" date="2018-06" db="EMBL/GenBank/DDBJ databases">
        <authorList>
            <consortium name="Pathogen Informatics"/>
            <person name="Doyle S."/>
        </authorList>
    </citation>
    <scope>NUCLEOTIDE SEQUENCE [LARGE SCALE GENOMIC DNA]</scope>
    <source>
        <strain evidence="1 2">NCTC10252</strain>
    </source>
</reference>
<organism evidence="1 2">
    <name type="scientific">Salmonella enterica</name>
    <name type="common">Salmonella choleraesuis</name>
    <dbReference type="NCBI Taxonomy" id="28901"/>
    <lineage>
        <taxon>Bacteria</taxon>
        <taxon>Pseudomonadati</taxon>
        <taxon>Pseudomonadota</taxon>
        <taxon>Gammaproteobacteria</taxon>
        <taxon>Enterobacterales</taxon>
        <taxon>Enterobacteriaceae</taxon>
        <taxon>Salmonella</taxon>
    </lineage>
</organism>
<proteinExistence type="predicted"/>
<dbReference type="AlphaFoldDB" id="A0A379QL07"/>
<dbReference type="InterPro" id="IPR010982">
    <property type="entry name" value="Lambda_DNA-bd_dom_sf"/>
</dbReference>
<evidence type="ECO:0000313" key="2">
    <source>
        <dbReference type="Proteomes" id="UP000254597"/>
    </source>
</evidence>
<dbReference type="Pfam" id="PF14549">
    <property type="entry name" value="P22_Cro"/>
    <property type="match status" value="1"/>
</dbReference>
<protein>
    <submittedName>
        <fullName evidence="1">Regulatory protein cro (Antirepressor)</fullName>
    </submittedName>
</protein>